<comment type="catalytic activity">
    <reaction evidence="9 11">
        <text>L-aspartyl-tRNA(Asn) + L-glutamine + ATP + H2O = L-asparaginyl-tRNA(Asn) + L-glutamate + ADP + phosphate + 2 H(+)</text>
        <dbReference type="Rhea" id="RHEA:14513"/>
        <dbReference type="Rhea" id="RHEA-COMP:9674"/>
        <dbReference type="Rhea" id="RHEA-COMP:9677"/>
        <dbReference type="ChEBI" id="CHEBI:15377"/>
        <dbReference type="ChEBI" id="CHEBI:15378"/>
        <dbReference type="ChEBI" id="CHEBI:29985"/>
        <dbReference type="ChEBI" id="CHEBI:30616"/>
        <dbReference type="ChEBI" id="CHEBI:43474"/>
        <dbReference type="ChEBI" id="CHEBI:58359"/>
        <dbReference type="ChEBI" id="CHEBI:78515"/>
        <dbReference type="ChEBI" id="CHEBI:78516"/>
        <dbReference type="ChEBI" id="CHEBI:456216"/>
    </reaction>
</comment>
<dbReference type="SUPFAM" id="SSF55931">
    <property type="entry name" value="Glutamine synthetase/guanido kinase"/>
    <property type="match status" value="1"/>
</dbReference>
<dbReference type="PANTHER" id="PTHR11659">
    <property type="entry name" value="GLUTAMYL-TRNA GLN AMIDOTRANSFERASE SUBUNIT B MITOCHONDRIAL AND PROKARYOTIC PET112-RELATED"/>
    <property type="match status" value="1"/>
</dbReference>
<dbReference type="NCBIfam" id="NF004015">
    <property type="entry name" value="PRK05477.1-5"/>
    <property type="match status" value="1"/>
</dbReference>
<organism evidence="13 14">
    <name type="scientific">Orientia tsutsugamushi str. TA716</name>
    <dbReference type="NCBI Taxonomy" id="1359175"/>
    <lineage>
        <taxon>Bacteria</taxon>
        <taxon>Pseudomonadati</taxon>
        <taxon>Pseudomonadota</taxon>
        <taxon>Alphaproteobacteria</taxon>
        <taxon>Rickettsiales</taxon>
        <taxon>Rickettsiaceae</taxon>
        <taxon>Rickettsieae</taxon>
        <taxon>Orientia</taxon>
    </lineage>
</organism>
<evidence type="ECO:0000256" key="6">
    <source>
        <dbReference type="ARBA" id="ARBA00022840"/>
    </source>
</evidence>
<reference evidence="13 14" key="1">
    <citation type="submission" date="2015-01" db="EMBL/GenBank/DDBJ databases">
        <title>Genome Sequencing of Rickettsiales.</title>
        <authorList>
            <person name="Daugherty S.C."/>
            <person name="Su Q."/>
            <person name="Abolude K."/>
            <person name="Beier-Sexton M."/>
            <person name="Carlyon J.A."/>
            <person name="Carter R."/>
            <person name="Day N.P."/>
            <person name="Dumler S.J."/>
            <person name="Dyachenko V."/>
            <person name="Godinez A."/>
            <person name="Kurtti T.J."/>
            <person name="Lichay M."/>
            <person name="Mullins K.E."/>
            <person name="Ott S."/>
            <person name="Pappas-Brown V."/>
            <person name="Paris D.H."/>
            <person name="Patel P."/>
            <person name="Richards A.L."/>
            <person name="Sadzewicz L."/>
            <person name="Sears K."/>
            <person name="Seidman D."/>
            <person name="Sengamalay N."/>
            <person name="Stenos J."/>
            <person name="Tallon L.J."/>
            <person name="Vincent G."/>
            <person name="Fraser C.M."/>
            <person name="Munderloh U."/>
            <person name="Dunning-Hotopp J.C."/>
        </authorList>
    </citation>
    <scope>NUCLEOTIDE SEQUENCE [LARGE SCALE GENOMIC DNA]</scope>
    <source>
        <strain evidence="13 14">TA716</strain>
    </source>
</reference>
<dbReference type="Pfam" id="PF02934">
    <property type="entry name" value="GatB_N"/>
    <property type="match status" value="1"/>
</dbReference>
<dbReference type="InterPro" id="IPR017958">
    <property type="entry name" value="Gln-tRNA_amidoTrfase_suB_CS"/>
</dbReference>
<dbReference type="GO" id="GO:0070681">
    <property type="term" value="P:glutaminyl-tRNAGln biosynthesis via transamidation"/>
    <property type="evidence" value="ECO:0007669"/>
    <property type="project" value="TreeGrafter"/>
</dbReference>
<dbReference type="EMBL" id="LAOA01000015">
    <property type="protein sequence ID" value="KJV76760.1"/>
    <property type="molecule type" value="Genomic_DNA"/>
</dbReference>
<dbReference type="NCBIfam" id="NF004014">
    <property type="entry name" value="PRK05477.1-4"/>
    <property type="match status" value="1"/>
</dbReference>
<dbReference type="InterPro" id="IPR018027">
    <property type="entry name" value="Asn/Gln_amidotransferase"/>
</dbReference>
<dbReference type="Proteomes" id="UP000033671">
    <property type="component" value="Unassembled WGS sequence"/>
</dbReference>
<dbReference type="SUPFAM" id="SSF89095">
    <property type="entry name" value="GatB/YqeY motif"/>
    <property type="match status" value="1"/>
</dbReference>
<keyword evidence="6 11" id="KW-0067">ATP-binding</keyword>
<evidence type="ECO:0000256" key="7">
    <source>
        <dbReference type="ARBA" id="ARBA00022917"/>
    </source>
</evidence>
<dbReference type="InterPro" id="IPR017959">
    <property type="entry name" value="Asn/Gln-tRNA_amidoTrfase_suB/E"/>
</dbReference>
<dbReference type="AlphaFoldDB" id="A0A0F3P8V0"/>
<dbReference type="Gene3D" id="1.10.10.410">
    <property type="match status" value="1"/>
</dbReference>
<dbReference type="InterPro" id="IPR006075">
    <property type="entry name" value="Asn/Gln-tRNA_Trfase_suB/E_cat"/>
</dbReference>
<protein>
    <recommendedName>
        <fullName evidence="3 11">Aspartyl/glutamyl-tRNA(Asn/Gln) amidotransferase subunit B</fullName>
        <shortName evidence="11">Asp/Glu-ADT subunit B</shortName>
        <ecNumber evidence="11">6.3.5.-</ecNumber>
    </recommendedName>
</protein>
<evidence type="ECO:0000256" key="1">
    <source>
        <dbReference type="ARBA" id="ARBA00005306"/>
    </source>
</evidence>
<dbReference type="InterPro" id="IPR023168">
    <property type="entry name" value="GatB_Yqey_C_2"/>
</dbReference>
<comment type="caution">
    <text evidence="13">The sequence shown here is derived from an EMBL/GenBank/DDBJ whole genome shotgun (WGS) entry which is preliminary data.</text>
</comment>
<evidence type="ECO:0000259" key="12">
    <source>
        <dbReference type="SMART" id="SM00845"/>
    </source>
</evidence>
<dbReference type="PATRIC" id="fig|1359175.3.peg.750"/>
<dbReference type="Gene3D" id="1.10.150.380">
    <property type="entry name" value="GatB domain, N-terminal subdomain"/>
    <property type="match status" value="1"/>
</dbReference>
<dbReference type="PANTHER" id="PTHR11659:SF0">
    <property type="entry name" value="GLUTAMYL-TRNA(GLN) AMIDOTRANSFERASE SUBUNIT B, MITOCHONDRIAL"/>
    <property type="match status" value="1"/>
</dbReference>
<dbReference type="GO" id="GO:0006412">
    <property type="term" value="P:translation"/>
    <property type="evidence" value="ECO:0007669"/>
    <property type="project" value="UniProtKB-UniRule"/>
</dbReference>
<evidence type="ECO:0000256" key="10">
    <source>
        <dbReference type="ARBA" id="ARBA00047913"/>
    </source>
</evidence>
<accession>A0A0F3P8V0</accession>
<sequence length="486" mass="54498">MTFIEGKTEKWEYVIGLEIHAQIKSNAKLFSSASTEFGSSPNSQVELLDAAMPGSLPVLNEFCVHQAIKTALGINAKINKLSIFDRKNYFYADLPAGYQISQFYHPIAQGGWIEILDENGNIKRIQINRLHIEQDTGKSTHDQSDTYSYIDLNRSGIALMEIVSEPDISSPMQAAEYIKKLRAILRYLDSCNGDMEKGSLRCDANISVRKPNSELGTKCEIKNLNSIKSIVRALEFEGQRQVNILESGGTIKQESLLFDATLGKTFPMRSKENATDYRYFPDPDLPPIILDQSLIDNIASSLPELPDAKITRYVNEIKLSDYNAQVLAADKDISCFFEEVIKTANPVLTANWILSELFGLMNKDGITINECKITANHFSELIQLISSKAISSKIAKTVLKEMFDSGKSPKIIMEEKNIQQISDPNQIADIIDDVLKDNYQSVVSYRNGKDRLFGFFVGQVMKKTAGNANPELINEILHTKLKQFQI</sequence>
<dbReference type="GO" id="GO:0030956">
    <property type="term" value="C:glutamyl-tRNA(Gln) amidotransferase complex"/>
    <property type="evidence" value="ECO:0007669"/>
    <property type="project" value="TreeGrafter"/>
</dbReference>
<dbReference type="InterPro" id="IPR004413">
    <property type="entry name" value="GatB"/>
</dbReference>
<dbReference type="InterPro" id="IPR014746">
    <property type="entry name" value="Gln_synth/guanido_kin_cat_dom"/>
</dbReference>
<dbReference type="GO" id="GO:0016740">
    <property type="term" value="F:transferase activity"/>
    <property type="evidence" value="ECO:0007669"/>
    <property type="project" value="UniProtKB-KW"/>
</dbReference>
<comment type="subunit">
    <text evidence="2 11">Heterotrimer of A, B and C subunits.</text>
</comment>
<comment type="similarity">
    <text evidence="1 11">Belongs to the GatB/GatE family. GatB subfamily.</text>
</comment>
<evidence type="ECO:0000256" key="9">
    <source>
        <dbReference type="ARBA" id="ARBA00047380"/>
    </source>
</evidence>
<evidence type="ECO:0000256" key="5">
    <source>
        <dbReference type="ARBA" id="ARBA00022741"/>
    </source>
</evidence>
<dbReference type="GO" id="GO:0050566">
    <property type="term" value="F:asparaginyl-tRNA synthase (glutamine-hydrolyzing) activity"/>
    <property type="evidence" value="ECO:0007669"/>
    <property type="project" value="RHEA"/>
</dbReference>
<keyword evidence="7 11" id="KW-0648">Protein biosynthesis</keyword>
<keyword evidence="4 11" id="KW-0436">Ligase</keyword>
<gene>
    <name evidence="11 13" type="primary">gatB</name>
    <name evidence="13" type="ORF">OTSTA716_0630</name>
</gene>
<evidence type="ECO:0000256" key="3">
    <source>
        <dbReference type="ARBA" id="ARBA00016923"/>
    </source>
</evidence>
<name>A0A0F3P8V0_ORITS</name>
<evidence type="ECO:0000256" key="11">
    <source>
        <dbReference type="HAMAP-Rule" id="MF_00121"/>
    </source>
</evidence>
<proteinExistence type="inferred from homology"/>
<keyword evidence="13" id="KW-0808">Transferase</keyword>
<dbReference type="PROSITE" id="PS01234">
    <property type="entry name" value="GATB"/>
    <property type="match status" value="1"/>
</dbReference>
<dbReference type="NCBIfam" id="TIGR00133">
    <property type="entry name" value="gatB"/>
    <property type="match status" value="1"/>
</dbReference>
<dbReference type="InterPro" id="IPR003789">
    <property type="entry name" value="Asn/Gln_tRNA_amidoTrase-B-like"/>
</dbReference>
<keyword evidence="5 11" id="KW-0547">Nucleotide-binding</keyword>
<evidence type="ECO:0000256" key="2">
    <source>
        <dbReference type="ARBA" id="ARBA00011123"/>
    </source>
</evidence>
<comment type="function">
    <text evidence="8 11">Allows the formation of correctly charged Asn-tRNA(Asn) or Gln-tRNA(Gln) through the transamidation of misacylated Asp-tRNA(Asn) or Glu-tRNA(Gln) in organisms which lack either or both of asparaginyl-tRNA or glutaminyl-tRNA synthetases. The reaction takes place in the presence of glutamine and ATP through an activated phospho-Asp-tRNA(Asn) or phospho-Glu-tRNA(Gln).</text>
</comment>
<evidence type="ECO:0000256" key="4">
    <source>
        <dbReference type="ARBA" id="ARBA00022598"/>
    </source>
</evidence>
<dbReference type="SMART" id="SM00845">
    <property type="entry name" value="GatB_Yqey"/>
    <property type="match status" value="1"/>
</dbReference>
<evidence type="ECO:0000313" key="14">
    <source>
        <dbReference type="Proteomes" id="UP000033671"/>
    </source>
</evidence>
<dbReference type="RefSeq" id="WP_045916831.1">
    <property type="nucleotide sequence ID" value="NZ_LAOA01000015.1"/>
</dbReference>
<dbReference type="InterPro" id="IPR042114">
    <property type="entry name" value="GatB_C_1"/>
</dbReference>
<dbReference type="HAMAP" id="MF_00121">
    <property type="entry name" value="GatB"/>
    <property type="match status" value="1"/>
</dbReference>
<dbReference type="GO" id="GO:0005524">
    <property type="term" value="F:ATP binding"/>
    <property type="evidence" value="ECO:0007669"/>
    <property type="project" value="UniProtKB-KW"/>
</dbReference>
<dbReference type="FunFam" id="1.10.10.410:FF:000001">
    <property type="entry name" value="Aspartyl/glutamyl-tRNA(Asn/Gln) amidotransferase subunit B"/>
    <property type="match status" value="1"/>
</dbReference>
<dbReference type="NCBIfam" id="NF004012">
    <property type="entry name" value="PRK05477.1-2"/>
    <property type="match status" value="1"/>
</dbReference>
<comment type="catalytic activity">
    <reaction evidence="10 11">
        <text>L-glutamyl-tRNA(Gln) + L-glutamine + ATP + H2O = L-glutaminyl-tRNA(Gln) + L-glutamate + ADP + phosphate + H(+)</text>
        <dbReference type="Rhea" id="RHEA:17521"/>
        <dbReference type="Rhea" id="RHEA-COMP:9681"/>
        <dbReference type="Rhea" id="RHEA-COMP:9684"/>
        <dbReference type="ChEBI" id="CHEBI:15377"/>
        <dbReference type="ChEBI" id="CHEBI:15378"/>
        <dbReference type="ChEBI" id="CHEBI:29985"/>
        <dbReference type="ChEBI" id="CHEBI:30616"/>
        <dbReference type="ChEBI" id="CHEBI:43474"/>
        <dbReference type="ChEBI" id="CHEBI:58359"/>
        <dbReference type="ChEBI" id="CHEBI:78520"/>
        <dbReference type="ChEBI" id="CHEBI:78521"/>
        <dbReference type="ChEBI" id="CHEBI:456216"/>
    </reaction>
</comment>
<feature type="domain" description="Asn/Gln amidotransferase" evidence="12">
    <location>
        <begin position="335"/>
        <end position="481"/>
    </location>
</feature>
<evidence type="ECO:0000256" key="8">
    <source>
        <dbReference type="ARBA" id="ARBA00024799"/>
    </source>
</evidence>
<dbReference type="EC" id="6.3.5.-" evidence="11"/>
<dbReference type="GO" id="GO:0050567">
    <property type="term" value="F:glutaminyl-tRNA synthase (glutamine-hydrolyzing) activity"/>
    <property type="evidence" value="ECO:0007669"/>
    <property type="project" value="UniProtKB-UniRule"/>
</dbReference>
<dbReference type="Pfam" id="PF02637">
    <property type="entry name" value="GatB_Yqey"/>
    <property type="match status" value="1"/>
</dbReference>
<evidence type="ECO:0000313" key="13">
    <source>
        <dbReference type="EMBL" id="KJV76760.1"/>
    </source>
</evidence>